<dbReference type="SMART" id="SM00493">
    <property type="entry name" value="TOPRIM"/>
    <property type="match status" value="1"/>
</dbReference>
<dbReference type="InterPro" id="IPR013173">
    <property type="entry name" value="DNA_primase_DnaG_DnaB-bd_dom"/>
</dbReference>
<dbReference type="SMART" id="SM00766">
    <property type="entry name" value="DnaG_DnaB_bind"/>
    <property type="match status" value="1"/>
</dbReference>
<feature type="region of interest" description="Disordered" evidence="15">
    <location>
        <begin position="426"/>
        <end position="445"/>
    </location>
</feature>
<dbReference type="NCBIfam" id="TIGR01391">
    <property type="entry name" value="dnaG"/>
    <property type="match status" value="1"/>
</dbReference>
<dbReference type="InterPro" id="IPR030846">
    <property type="entry name" value="DnaG_bac"/>
</dbReference>
<evidence type="ECO:0000256" key="10">
    <source>
        <dbReference type="ARBA" id="ARBA00023125"/>
    </source>
</evidence>
<comment type="function">
    <text evidence="12 13">RNA polymerase that catalyzes the synthesis of short RNA molecules used as primers for DNA polymerase during DNA replication.</text>
</comment>
<dbReference type="EC" id="2.7.7.101" evidence="12"/>
<evidence type="ECO:0000256" key="7">
    <source>
        <dbReference type="ARBA" id="ARBA00022771"/>
    </source>
</evidence>
<keyword evidence="4 12" id="KW-0548">Nucleotidyltransferase</keyword>
<reference evidence="17 18" key="1">
    <citation type="submission" date="2023-12" db="EMBL/GenBank/DDBJ databases">
        <title>Whole-genome sequencing of halo(alkali)philic microorganisms from hypersaline lakes.</title>
        <authorList>
            <person name="Sorokin D.Y."/>
            <person name="Merkel A.Y."/>
            <person name="Messina E."/>
            <person name="Yakimov M."/>
        </authorList>
    </citation>
    <scope>NUCLEOTIDE SEQUENCE [LARGE SCALE GENOMIC DNA]</scope>
    <source>
        <strain evidence="17 18">AB-CW1</strain>
    </source>
</reference>
<dbReference type="Proteomes" id="UP001302316">
    <property type="component" value="Unassembled WGS sequence"/>
</dbReference>
<dbReference type="FunFam" id="3.90.580.10:FF:000001">
    <property type="entry name" value="DNA primase"/>
    <property type="match status" value="1"/>
</dbReference>
<dbReference type="Pfam" id="PF13155">
    <property type="entry name" value="Toprim_2"/>
    <property type="match status" value="1"/>
</dbReference>
<evidence type="ECO:0000313" key="17">
    <source>
        <dbReference type="EMBL" id="MEA5445860.1"/>
    </source>
</evidence>
<proteinExistence type="inferred from homology"/>
<evidence type="ECO:0000256" key="14">
    <source>
        <dbReference type="PIRSR" id="PIRSR002811-1"/>
    </source>
</evidence>
<dbReference type="InterPro" id="IPR037068">
    <property type="entry name" value="DNA_primase_core_N_sf"/>
</dbReference>
<dbReference type="Pfam" id="PF01807">
    <property type="entry name" value="Zn_ribbon_DnaG"/>
    <property type="match status" value="1"/>
</dbReference>
<evidence type="ECO:0000256" key="4">
    <source>
        <dbReference type="ARBA" id="ARBA00022695"/>
    </source>
</evidence>
<dbReference type="Pfam" id="PF08275">
    <property type="entry name" value="DNAG_N"/>
    <property type="match status" value="1"/>
</dbReference>
<dbReference type="GO" id="GO:0005737">
    <property type="term" value="C:cytoplasm"/>
    <property type="evidence" value="ECO:0007669"/>
    <property type="project" value="TreeGrafter"/>
</dbReference>
<evidence type="ECO:0000256" key="6">
    <source>
        <dbReference type="ARBA" id="ARBA00022723"/>
    </source>
</evidence>
<dbReference type="InterPro" id="IPR019475">
    <property type="entry name" value="DNA_primase_DnaB-bd"/>
</dbReference>
<dbReference type="PANTHER" id="PTHR30313:SF2">
    <property type="entry name" value="DNA PRIMASE"/>
    <property type="match status" value="1"/>
</dbReference>
<dbReference type="PANTHER" id="PTHR30313">
    <property type="entry name" value="DNA PRIMASE"/>
    <property type="match status" value="1"/>
</dbReference>
<dbReference type="Gene3D" id="3.90.580.10">
    <property type="entry name" value="Zinc finger, CHC2-type domain"/>
    <property type="match status" value="1"/>
</dbReference>
<dbReference type="SMART" id="SM00400">
    <property type="entry name" value="ZnF_CHCC"/>
    <property type="match status" value="1"/>
</dbReference>
<comment type="similarity">
    <text evidence="12 13">Belongs to the DnaG primase family.</text>
</comment>
<dbReference type="InterPro" id="IPR006295">
    <property type="entry name" value="DNA_primase_DnaG"/>
</dbReference>
<keyword evidence="18" id="KW-1185">Reference proteome</keyword>
<dbReference type="HAMAP" id="MF_00974">
    <property type="entry name" value="DNA_primase_DnaG"/>
    <property type="match status" value="1"/>
</dbReference>
<comment type="caution">
    <text evidence="17">The sequence shown here is derived from an EMBL/GenBank/DDBJ whole genome shotgun (WGS) entry which is preliminary data.</text>
</comment>
<comment type="domain">
    <text evidence="12">Contains an N-terminal zinc-binding domain, a central core domain that contains the primase activity, and a C-terminal DnaB-binding domain.</text>
</comment>
<dbReference type="InterPro" id="IPR036977">
    <property type="entry name" value="DNA_primase_Znf_CHC2"/>
</dbReference>
<keyword evidence="7 12" id="KW-0863">Zinc-finger</keyword>
<dbReference type="GO" id="GO:0003677">
    <property type="term" value="F:DNA binding"/>
    <property type="evidence" value="ECO:0007669"/>
    <property type="project" value="UniProtKB-KW"/>
</dbReference>
<keyword evidence="11 12" id="KW-0804">Transcription</keyword>
<keyword evidence="5 12" id="KW-0235">DNA replication</keyword>
<keyword evidence="1 12" id="KW-0240">DNA-directed RNA polymerase</keyword>
<organism evidence="17 18">
    <name type="scientific">Natronospira elongata</name>
    <dbReference type="NCBI Taxonomy" id="3110268"/>
    <lineage>
        <taxon>Bacteria</taxon>
        <taxon>Pseudomonadati</taxon>
        <taxon>Pseudomonadota</taxon>
        <taxon>Gammaproteobacteria</taxon>
        <taxon>Natronospirales</taxon>
        <taxon>Natronospiraceae</taxon>
        <taxon>Natronospira</taxon>
    </lineage>
</organism>
<dbReference type="EMBL" id="JAYGII010000016">
    <property type="protein sequence ID" value="MEA5445860.1"/>
    <property type="molecule type" value="Genomic_DNA"/>
</dbReference>
<sequence length="595" mass="66090">MARIPQHFIDELLERVDIVDLIDSRVPLKKKGSEYAACCPFHTEKTPSFYVVPDKQFYHCFGCGAHGTALSFLMEFDHLDFRDAVQDLADRVGLEIPTEASAPSPDPDGHLRAALAHADDYFRRQLRQSEAAKAYLQGRRVSGKTAARFGLGYAPDQWSGLLDSVDSDARREALLSTGMLVRKDSGRFYDRFRGRVMFPIRDSRGRTIAFGGRVIGEAQGPKYYNSPEHPLFHKGRELYGLYEARQALRSIPRLLVVEGYMDVIALAEAGIHWAVATLGTATTPDHLDKAFRITREVVCCFDGDRAGRQAAWRALENALPALRAGREVRFLFLPEGEDPDSMVRREGADAFQQRVAGAESLSRWMRRHLSEDLDLGTAEGRAALVEKARPLLARVRDRVYRELLSDELADAAGLDPARWAAMLADATETAPSSKPAPDTAAPTRPRIQRPAPLQIRLTPVREALAILLQSPRIATRVAEQPKLATLDLPGADTLAKMLEICRAEPEIRTATLLERWRGEQAHPHLEKLATTRVPGEDEDLARHLDAILARLTGPRAIAARMTELLDKAASDGLDQTEKEELRALQQARAAQEKAG</sequence>
<protein>
    <recommendedName>
        <fullName evidence="12 13">DNA primase</fullName>
        <ecNumber evidence="12">2.7.7.101</ecNumber>
    </recommendedName>
</protein>
<dbReference type="InterPro" id="IPR013264">
    <property type="entry name" value="DNAG_N"/>
</dbReference>
<comment type="catalytic activity">
    <reaction evidence="12">
        <text>ssDNA + n NTP = ssDNA/pppN(pN)n-1 hybrid + (n-1) diphosphate.</text>
        <dbReference type="EC" id="2.7.7.101"/>
    </reaction>
</comment>
<keyword evidence="6 12" id="KW-0479">Metal-binding</keyword>
<dbReference type="CDD" id="cd03364">
    <property type="entry name" value="TOPRIM_DnaG_primases"/>
    <property type="match status" value="1"/>
</dbReference>
<dbReference type="GO" id="GO:1990077">
    <property type="term" value="C:primosome complex"/>
    <property type="evidence" value="ECO:0007669"/>
    <property type="project" value="UniProtKB-KW"/>
</dbReference>
<evidence type="ECO:0000256" key="5">
    <source>
        <dbReference type="ARBA" id="ARBA00022705"/>
    </source>
</evidence>
<dbReference type="InterPro" id="IPR050219">
    <property type="entry name" value="DnaG_primase"/>
</dbReference>
<feature type="domain" description="Toprim" evidence="16">
    <location>
        <begin position="252"/>
        <end position="334"/>
    </location>
</feature>
<dbReference type="InterPro" id="IPR016136">
    <property type="entry name" value="DNA_helicase_N/primase_C"/>
</dbReference>
<dbReference type="SUPFAM" id="SSF56731">
    <property type="entry name" value="DNA primase core"/>
    <property type="match status" value="1"/>
</dbReference>
<evidence type="ECO:0000256" key="3">
    <source>
        <dbReference type="ARBA" id="ARBA00022679"/>
    </source>
</evidence>
<comment type="cofactor">
    <cofactor evidence="12 13 14">
        <name>Zn(2+)</name>
        <dbReference type="ChEBI" id="CHEBI:29105"/>
    </cofactor>
    <text evidence="12 13 14">Binds 1 zinc ion per monomer.</text>
</comment>
<dbReference type="PIRSF" id="PIRSF002811">
    <property type="entry name" value="DnaG"/>
    <property type="match status" value="1"/>
</dbReference>
<dbReference type="PROSITE" id="PS50880">
    <property type="entry name" value="TOPRIM"/>
    <property type="match status" value="1"/>
</dbReference>
<dbReference type="InterPro" id="IPR006171">
    <property type="entry name" value="TOPRIM_dom"/>
</dbReference>
<comment type="subunit">
    <text evidence="12">Monomer. Interacts with DnaB.</text>
</comment>
<dbReference type="GO" id="GO:0000428">
    <property type="term" value="C:DNA-directed RNA polymerase complex"/>
    <property type="evidence" value="ECO:0007669"/>
    <property type="project" value="UniProtKB-KW"/>
</dbReference>
<dbReference type="GO" id="GO:0006269">
    <property type="term" value="P:DNA replication, synthesis of primer"/>
    <property type="evidence" value="ECO:0007669"/>
    <property type="project" value="UniProtKB-UniRule"/>
</dbReference>
<dbReference type="Pfam" id="PF10410">
    <property type="entry name" value="DnaB_bind"/>
    <property type="match status" value="1"/>
</dbReference>
<dbReference type="AlphaFoldDB" id="A0AAP6MLF8"/>
<dbReference type="GO" id="GO:0003899">
    <property type="term" value="F:DNA-directed RNA polymerase activity"/>
    <property type="evidence" value="ECO:0007669"/>
    <property type="project" value="UniProtKB-UniRule"/>
</dbReference>
<dbReference type="Gene3D" id="3.40.1360.10">
    <property type="match status" value="1"/>
</dbReference>
<name>A0AAP6MLF8_9GAMM</name>
<dbReference type="InterPro" id="IPR002694">
    <property type="entry name" value="Znf_CHC2"/>
</dbReference>
<dbReference type="SUPFAM" id="SSF117023">
    <property type="entry name" value="DNA primase DnaG, C-terminal domain"/>
    <property type="match status" value="1"/>
</dbReference>
<dbReference type="GO" id="GO:0008270">
    <property type="term" value="F:zinc ion binding"/>
    <property type="evidence" value="ECO:0007669"/>
    <property type="project" value="UniProtKB-UniRule"/>
</dbReference>
<keyword evidence="2 12" id="KW-0639">Primosome</keyword>
<keyword evidence="10 12" id="KW-0238">DNA-binding</keyword>
<evidence type="ECO:0000256" key="15">
    <source>
        <dbReference type="SAM" id="MobiDB-lite"/>
    </source>
</evidence>
<evidence type="ECO:0000256" key="2">
    <source>
        <dbReference type="ARBA" id="ARBA00022515"/>
    </source>
</evidence>
<evidence type="ECO:0000313" key="18">
    <source>
        <dbReference type="Proteomes" id="UP001302316"/>
    </source>
</evidence>
<evidence type="ECO:0000256" key="1">
    <source>
        <dbReference type="ARBA" id="ARBA00022478"/>
    </source>
</evidence>
<evidence type="ECO:0000256" key="9">
    <source>
        <dbReference type="ARBA" id="ARBA00022842"/>
    </source>
</evidence>
<keyword evidence="3 12" id="KW-0808">Transferase</keyword>
<evidence type="ECO:0000256" key="11">
    <source>
        <dbReference type="ARBA" id="ARBA00023163"/>
    </source>
</evidence>
<evidence type="ECO:0000256" key="13">
    <source>
        <dbReference type="PIRNR" id="PIRNR002811"/>
    </source>
</evidence>
<accession>A0AAP6MLF8</accession>
<feature type="zinc finger region" description="CHC2-type" evidence="12 14">
    <location>
        <begin position="39"/>
        <end position="63"/>
    </location>
</feature>
<evidence type="ECO:0000259" key="16">
    <source>
        <dbReference type="PROSITE" id="PS50880"/>
    </source>
</evidence>
<dbReference type="Gene3D" id="1.10.860.10">
    <property type="entry name" value="DNAb Helicase, Chain A"/>
    <property type="match status" value="1"/>
</dbReference>
<keyword evidence="9" id="KW-0460">Magnesium</keyword>
<dbReference type="InterPro" id="IPR034151">
    <property type="entry name" value="TOPRIM_DnaG_bac"/>
</dbReference>
<dbReference type="Pfam" id="PF08278">
    <property type="entry name" value="DnaG_DnaB_bind"/>
    <property type="match status" value="1"/>
</dbReference>
<dbReference type="FunFam" id="3.40.1360.10:FF:000002">
    <property type="entry name" value="DNA primase"/>
    <property type="match status" value="1"/>
</dbReference>
<evidence type="ECO:0000256" key="8">
    <source>
        <dbReference type="ARBA" id="ARBA00022833"/>
    </source>
</evidence>
<dbReference type="SUPFAM" id="SSF57783">
    <property type="entry name" value="Zinc beta-ribbon"/>
    <property type="match status" value="1"/>
</dbReference>
<keyword evidence="8 12" id="KW-0862">Zinc</keyword>
<dbReference type="Gene3D" id="3.90.980.10">
    <property type="entry name" value="DNA primase, catalytic core, N-terminal domain"/>
    <property type="match status" value="1"/>
</dbReference>
<evidence type="ECO:0000256" key="12">
    <source>
        <dbReference type="HAMAP-Rule" id="MF_00974"/>
    </source>
</evidence>
<gene>
    <name evidence="12 17" type="primary">dnaG</name>
    <name evidence="17" type="ORF">VCB98_08520</name>
</gene>
<dbReference type="Gene3D" id="1.20.50.20">
    <property type="entry name" value="DnaG, RNA polymerase domain, helical bundle"/>
    <property type="match status" value="1"/>
</dbReference>
<dbReference type="RefSeq" id="WP_346051705.1">
    <property type="nucleotide sequence ID" value="NZ_JAYGII010000016.1"/>
</dbReference>
<feature type="compositionally biased region" description="Low complexity" evidence="15">
    <location>
        <begin position="435"/>
        <end position="445"/>
    </location>
</feature>